<evidence type="ECO:0000313" key="4">
    <source>
        <dbReference type="EMBL" id="MDK9361738.1"/>
    </source>
</evidence>
<dbReference type="RefSeq" id="WP_285150496.1">
    <property type="nucleotide sequence ID" value="NZ_JASSOM010000002.1"/>
</dbReference>
<dbReference type="InterPro" id="IPR000182">
    <property type="entry name" value="GNAT_dom"/>
</dbReference>
<keyword evidence="1 4" id="KW-0808">Transferase</keyword>
<dbReference type="SUPFAM" id="SSF55729">
    <property type="entry name" value="Acyl-CoA N-acyltransferases (Nat)"/>
    <property type="match status" value="1"/>
</dbReference>
<dbReference type="EMBL" id="JASSOM010000002">
    <property type="protein sequence ID" value="MDK9361738.1"/>
    <property type="molecule type" value="Genomic_DNA"/>
</dbReference>
<name>A0AAP4D4U6_9ENTR</name>
<keyword evidence="2 4" id="KW-0012">Acyltransferase</keyword>
<dbReference type="Gene3D" id="3.40.630.30">
    <property type="match status" value="1"/>
</dbReference>
<dbReference type="Proteomes" id="UP001223214">
    <property type="component" value="Unassembled WGS sequence"/>
</dbReference>
<gene>
    <name evidence="4" type="ORF">QQF32_00675</name>
</gene>
<organism evidence="4 5">
    <name type="scientific">Lelliottia wanjuensis</name>
    <dbReference type="NCBI Taxonomy" id="3050585"/>
    <lineage>
        <taxon>Bacteria</taxon>
        <taxon>Pseudomonadati</taxon>
        <taxon>Pseudomonadota</taxon>
        <taxon>Gammaproteobacteria</taxon>
        <taxon>Enterobacterales</taxon>
        <taxon>Enterobacteriaceae</taxon>
        <taxon>Lelliottia</taxon>
    </lineage>
</organism>
<dbReference type="InterPro" id="IPR016181">
    <property type="entry name" value="Acyl_CoA_acyltransferase"/>
</dbReference>
<comment type="caution">
    <text evidence="4">The sequence shown here is derived from an EMBL/GenBank/DDBJ whole genome shotgun (WGS) entry which is preliminary data.</text>
</comment>
<proteinExistence type="predicted"/>
<evidence type="ECO:0000313" key="5">
    <source>
        <dbReference type="Proteomes" id="UP001223214"/>
    </source>
</evidence>
<keyword evidence="5" id="KW-1185">Reference proteome</keyword>
<reference evidence="4 5" key="1">
    <citation type="submission" date="2023-06" db="EMBL/GenBank/DDBJ databases">
        <title>Identification and characterization of antibiotic-resistant Gram-negative bacteria.</title>
        <authorList>
            <person name="Cho G.-S."/>
            <person name="Lee J."/>
            <person name="Tai E."/>
            <person name="Jeong S."/>
            <person name="Kim I."/>
            <person name="Kim B.-E."/>
            <person name="Jeong M.-I."/>
            <person name="Oh K.-K."/>
            <person name="Franz C.M.A.P."/>
        </authorList>
    </citation>
    <scope>NUCLEOTIDE SEQUENCE [LARGE SCALE GENOMIC DNA]</scope>
    <source>
        <strain evidence="4 5">V106_12</strain>
    </source>
</reference>
<dbReference type="CDD" id="cd04301">
    <property type="entry name" value="NAT_SF"/>
    <property type="match status" value="1"/>
</dbReference>
<evidence type="ECO:0000259" key="3">
    <source>
        <dbReference type="PROSITE" id="PS51186"/>
    </source>
</evidence>
<evidence type="ECO:0000256" key="2">
    <source>
        <dbReference type="ARBA" id="ARBA00023315"/>
    </source>
</evidence>
<dbReference type="GO" id="GO:0016747">
    <property type="term" value="F:acyltransferase activity, transferring groups other than amino-acyl groups"/>
    <property type="evidence" value="ECO:0007669"/>
    <property type="project" value="InterPro"/>
</dbReference>
<dbReference type="Pfam" id="PF13673">
    <property type="entry name" value="Acetyltransf_10"/>
    <property type="match status" value="1"/>
</dbReference>
<dbReference type="PANTHER" id="PTHR43877:SF2">
    <property type="entry name" value="AMINOALKYLPHOSPHONATE N-ACETYLTRANSFERASE-RELATED"/>
    <property type="match status" value="1"/>
</dbReference>
<dbReference type="InterPro" id="IPR050832">
    <property type="entry name" value="Bact_Acetyltransf"/>
</dbReference>
<evidence type="ECO:0000256" key="1">
    <source>
        <dbReference type="ARBA" id="ARBA00022679"/>
    </source>
</evidence>
<dbReference type="PANTHER" id="PTHR43877">
    <property type="entry name" value="AMINOALKYLPHOSPHONATE N-ACETYLTRANSFERASE-RELATED-RELATED"/>
    <property type="match status" value="1"/>
</dbReference>
<protein>
    <submittedName>
        <fullName evidence="4">GNAT family N-acetyltransferase</fullName>
        <ecNumber evidence="4">2.3.1.-</ecNumber>
    </submittedName>
</protein>
<sequence length="162" mass="17950">MTLRLAAPEEAERLWHVRNLAIRAGCQSSYATDVIARWTPDAMPESYRQVIVDNPFYVIEDEKGAILASGYLDLEANSVEAIFTVPEAAGKGLAGRIIAAIKADARERGISRLTLSSTPNAQTFYEKQGFMTLGESIHYSRMAEAELRCFNMVMDLTGEETK</sequence>
<feature type="domain" description="N-acetyltransferase" evidence="3">
    <location>
        <begin position="1"/>
        <end position="157"/>
    </location>
</feature>
<dbReference type="PROSITE" id="PS51186">
    <property type="entry name" value="GNAT"/>
    <property type="match status" value="1"/>
</dbReference>
<accession>A0AAP4D4U6</accession>
<dbReference type="EC" id="2.3.1.-" evidence="4"/>
<dbReference type="AlphaFoldDB" id="A0AAP4D4U6"/>